<feature type="compositionally biased region" description="Low complexity" evidence="2">
    <location>
        <begin position="265"/>
        <end position="278"/>
    </location>
</feature>
<dbReference type="GO" id="GO:0009253">
    <property type="term" value="P:peptidoglycan catabolic process"/>
    <property type="evidence" value="ECO:0007669"/>
    <property type="project" value="InterPro"/>
</dbReference>
<feature type="chain" id="PRO_5037964378" description="MurNAc-LAA domain-containing protein" evidence="3">
    <location>
        <begin position="29"/>
        <end position="356"/>
    </location>
</feature>
<dbReference type="InterPro" id="IPR050695">
    <property type="entry name" value="N-acetylmuramoyl_amidase_3"/>
</dbReference>
<dbReference type="SUPFAM" id="SSF53187">
    <property type="entry name" value="Zn-dependent exopeptidases"/>
    <property type="match status" value="1"/>
</dbReference>
<dbReference type="CDD" id="cd02696">
    <property type="entry name" value="MurNAc-LAA"/>
    <property type="match status" value="1"/>
</dbReference>
<keyword evidence="1" id="KW-0378">Hydrolase</keyword>
<evidence type="ECO:0000313" key="6">
    <source>
        <dbReference type="Proteomes" id="UP000654257"/>
    </source>
</evidence>
<feature type="compositionally biased region" description="Polar residues" evidence="2">
    <location>
        <begin position="48"/>
        <end position="60"/>
    </location>
</feature>
<reference evidence="5" key="1">
    <citation type="journal article" date="2014" name="Int. J. Syst. Evol. Microbiol.">
        <title>Complete genome sequence of Corynebacterium casei LMG S-19264T (=DSM 44701T), isolated from a smear-ripened cheese.</title>
        <authorList>
            <consortium name="US DOE Joint Genome Institute (JGI-PGF)"/>
            <person name="Walter F."/>
            <person name="Albersmeier A."/>
            <person name="Kalinowski J."/>
            <person name="Ruckert C."/>
        </authorList>
    </citation>
    <scope>NUCLEOTIDE SEQUENCE</scope>
    <source>
        <strain evidence="5">CCM 7905</strain>
    </source>
</reference>
<gene>
    <name evidence="5" type="ORF">GCM10007304_20000</name>
</gene>
<dbReference type="GO" id="GO:0030288">
    <property type="term" value="C:outer membrane-bounded periplasmic space"/>
    <property type="evidence" value="ECO:0007669"/>
    <property type="project" value="TreeGrafter"/>
</dbReference>
<dbReference type="Gene3D" id="3.40.630.40">
    <property type="entry name" value="Zn-dependent exopeptidases"/>
    <property type="match status" value="1"/>
</dbReference>
<dbReference type="EMBL" id="BMCU01000002">
    <property type="protein sequence ID" value="GGG05914.1"/>
    <property type="molecule type" value="Genomic_DNA"/>
</dbReference>
<feature type="signal peptide" evidence="3">
    <location>
        <begin position="1"/>
        <end position="28"/>
    </location>
</feature>
<dbReference type="Pfam" id="PF01520">
    <property type="entry name" value="Amidase_3"/>
    <property type="match status" value="1"/>
</dbReference>
<feature type="domain" description="MurNAc-LAA" evidence="4">
    <location>
        <begin position="123"/>
        <end position="254"/>
    </location>
</feature>
<dbReference type="Proteomes" id="UP000654257">
    <property type="component" value="Unassembled WGS sequence"/>
</dbReference>
<feature type="compositionally biased region" description="Low complexity" evidence="2">
    <location>
        <begin position="285"/>
        <end position="298"/>
    </location>
</feature>
<comment type="caution">
    <text evidence="5">The sequence shown here is derived from an EMBL/GenBank/DDBJ whole genome shotgun (WGS) entry which is preliminary data.</text>
</comment>
<accession>A0A917FVS1</accession>
<organism evidence="5 6">
    <name type="scientific">Rhodococcoides trifolii</name>
    <dbReference type="NCBI Taxonomy" id="908250"/>
    <lineage>
        <taxon>Bacteria</taxon>
        <taxon>Bacillati</taxon>
        <taxon>Actinomycetota</taxon>
        <taxon>Actinomycetes</taxon>
        <taxon>Mycobacteriales</taxon>
        <taxon>Nocardiaceae</taxon>
        <taxon>Rhodococcoides</taxon>
    </lineage>
</organism>
<reference evidence="5" key="2">
    <citation type="submission" date="2020-09" db="EMBL/GenBank/DDBJ databases">
        <authorList>
            <person name="Sun Q."/>
            <person name="Sedlacek I."/>
        </authorList>
    </citation>
    <scope>NUCLEOTIDE SEQUENCE</scope>
    <source>
        <strain evidence="5">CCM 7905</strain>
    </source>
</reference>
<evidence type="ECO:0000259" key="4">
    <source>
        <dbReference type="SMART" id="SM00646"/>
    </source>
</evidence>
<feature type="region of interest" description="Disordered" evidence="2">
    <location>
        <begin position="43"/>
        <end position="82"/>
    </location>
</feature>
<dbReference type="InterPro" id="IPR002508">
    <property type="entry name" value="MurNAc-LAA_cat"/>
</dbReference>
<dbReference type="SMART" id="SM00646">
    <property type="entry name" value="Ami_3"/>
    <property type="match status" value="1"/>
</dbReference>
<evidence type="ECO:0000256" key="1">
    <source>
        <dbReference type="ARBA" id="ARBA00022801"/>
    </source>
</evidence>
<name>A0A917FVS1_9NOCA</name>
<dbReference type="PANTHER" id="PTHR30404">
    <property type="entry name" value="N-ACETYLMURAMOYL-L-ALANINE AMIDASE"/>
    <property type="match status" value="1"/>
</dbReference>
<proteinExistence type="predicted"/>
<dbReference type="PANTHER" id="PTHR30404:SF0">
    <property type="entry name" value="N-ACETYLMURAMOYL-L-ALANINE AMIDASE AMIC"/>
    <property type="match status" value="1"/>
</dbReference>
<evidence type="ECO:0000313" key="5">
    <source>
        <dbReference type="EMBL" id="GGG05914.1"/>
    </source>
</evidence>
<dbReference type="AlphaFoldDB" id="A0A917FVS1"/>
<sequence length="356" mass="35799">MKKLVTAAGLCAGVFLASAVTTAPLAQAAPATGTELAGKTVFLDPGHQGTNHTENLSKQVSDGRGGTKDCQTTGMTALGGTPEHTITWNVAQLVKTSLESVGAKVVMSRADDSGWGGCVDDRAKAANASGAQVAVSIHADSTSTGSDAQNHGFHVIVPTLPIPDATANEVQTGAGRTASTDMRDAYEKAGFTGANYADVKDGIQERSDIAGPTLTTVPDVFLEMGNGSNPDDAKILESTEGQVKHAIAITTGIVDYLLTGTPAATPATATPPTTTMPSATPPSAPTAAPVPSTPAAAGATTLPSGLAKQLSVLTPLLESFGLTGIDRLLTDKNVDAVLTIVSTLFGKLLAAPSSGG</sequence>
<keyword evidence="3" id="KW-0732">Signal</keyword>
<dbReference type="GO" id="GO:0008745">
    <property type="term" value="F:N-acetylmuramoyl-L-alanine amidase activity"/>
    <property type="evidence" value="ECO:0007669"/>
    <property type="project" value="InterPro"/>
</dbReference>
<protein>
    <recommendedName>
        <fullName evidence="4">MurNAc-LAA domain-containing protein</fullName>
    </recommendedName>
</protein>
<dbReference type="RefSeq" id="WP_188544639.1">
    <property type="nucleotide sequence ID" value="NZ_BMCU01000002.1"/>
</dbReference>
<keyword evidence="6" id="KW-1185">Reference proteome</keyword>
<evidence type="ECO:0000256" key="3">
    <source>
        <dbReference type="SAM" id="SignalP"/>
    </source>
</evidence>
<evidence type="ECO:0000256" key="2">
    <source>
        <dbReference type="SAM" id="MobiDB-lite"/>
    </source>
</evidence>
<feature type="region of interest" description="Disordered" evidence="2">
    <location>
        <begin position="265"/>
        <end position="298"/>
    </location>
</feature>